<keyword evidence="2" id="KW-0966">Cell projection</keyword>
<keyword evidence="2" id="KW-0969">Cilium</keyword>
<evidence type="ECO:0000313" key="2">
    <source>
        <dbReference type="EMBL" id="CAJ1069554.1"/>
    </source>
</evidence>
<protein>
    <submittedName>
        <fullName evidence="2">Cilia- and flagella-associated protein 77 isoform X2</fullName>
    </submittedName>
</protein>
<dbReference type="PANTHER" id="PTHR28617:SF1">
    <property type="entry name" value="CILIA- AND FLAGELLA-ASSOCIATED PROTEIN 77"/>
    <property type="match status" value="1"/>
</dbReference>
<keyword evidence="3" id="KW-1185">Reference proteome</keyword>
<name>A0AAV1G974_XYRNO</name>
<keyword evidence="2" id="KW-0282">Flagellum</keyword>
<organism evidence="2 3">
    <name type="scientific">Xyrichtys novacula</name>
    <name type="common">Pearly razorfish</name>
    <name type="synonym">Hemipteronotus novacula</name>
    <dbReference type="NCBI Taxonomy" id="13765"/>
    <lineage>
        <taxon>Eukaryota</taxon>
        <taxon>Metazoa</taxon>
        <taxon>Chordata</taxon>
        <taxon>Craniata</taxon>
        <taxon>Vertebrata</taxon>
        <taxon>Euteleostomi</taxon>
        <taxon>Actinopterygii</taxon>
        <taxon>Neopterygii</taxon>
        <taxon>Teleostei</taxon>
        <taxon>Neoteleostei</taxon>
        <taxon>Acanthomorphata</taxon>
        <taxon>Eupercaria</taxon>
        <taxon>Labriformes</taxon>
        <taxon>Labridae</taxon>
        <taxon>Xyrichtys</taxon>
    </lineage>
</organism>
<dbReference type="EMBL" id="OY660875">
    <property type="protein sequence ID" value="CAJ1069554.1"/>
    <property type="molecule type" value="Genomic_DNA"/>
</dbReference>
<proteinExistence type="predicted"/>
<sequence>MQLRCLLPPVDRLFKRLRLAFCLHSNGSARRQRTLKQVIIADVMIAHRRSMSSPRLGVVRDSMLINPRLIQAPLGKSMSRGLSLPGPDFTYGTTSSSIRGGGMAEVLSSWKVQPSREDSAPHRTLVPHFVSLNRDAVKSGVVTSKELSQYRAQRAEAMSQSHAPRKKDTLASRRLVVPDITFGVPNRPSTPLEDLLSHQYGRRWLDQQLSRSQNCIQQQQKLQRIKSKDNRTSLLRRSKPLPVTQTPFKLPRFAQVGPALDTFRDQEARQRAFKTHQSDSVSRRGVQGLGTYSLD</sequence>
<dbReference type="Pfam" id="PF14825">
    <property type="entry name" value="CFAP77"/>
    <property type="match status" value="1"/>
</dbReference>
<feature type="region of interest" description="Disordered" evidence="1">
    <location>
        <begin position="268"/>
        <end position="295"/>
    </location>
</feature>
<dbReference type="PANTHER" id="PTHR28617">
    <property type="entry name" value="CILIA- AND FLAGELLA-ASSOCIATED PROTEIN 77"/>
    <property type="match status" value="1"/>
</dbReference>
<dbReference type="InterPro" id="IPR029147">
    <property type="entry name" value="CFAP77"/>
</dbReference>
<evidence type="ECO:0000313" key="3">
    <source>
        <dbReference type="Proteomes" id="UP001178508"/>
    </source>
</evidence>
<dbReference type="Proteomes" id="UP001178508">
    <property type="component" value="Chromosome 12"/>
</dbReference>
<accession>A0AAV1G974</accession>
<dbReference type="AlphaFoldDB" id="A0AAV1G974"/>
<evidence type="ECO:0000256" key="1">
    <source>
        <dbReference type="SAM" id="MobiDB-lite"/>
    </source>
</evidence>
<gene>
    <name evidence="2" type="ORF">XNOV1_A030823</name>
</gene>
<reference evidence="2" key="1">
    <citation type="submission" date="2023-08" db="EMBL/GenBank/DDBJ databases">
        <authorList>
            <person name="Alioto T."/>
            <person name="Alioto T."/>
            <person name="Gomez Garrido J."/>
        </authorList>
    </citation>
    <scope>NUCLEOTIDE SEQUENCE</scope>
</reference>